<dbReference type="EMBL" id="JABFAE010000004">
    <property type="protein sequence ID" value="MBA0826180.1"/>
    <property type="molecule type" value="Genomic_DNA"/>
</dbReference>
<comment type="caution">
    <text evidence="1">The sequence shown here is derived from an EMBL/GenBank/DDBJ whole genome shotgun (WGS) entry which is preliminary data.</text>
</comment>
<sequence>MLLSVKVVRVMEVVKRGLMLLSVNVVRVKDVMRRGLGKWRGKPLMRMKVKALKSSLRLRCMKKSIVND</sequence>
<keyword evidence="2" id="KW-1185">Reference proteome</keyword>
<accession>A0A7J9IVM7</accession>
<protein>
    <submittedName>
        <fullName evidence="1">Uncharacterized protein</fullName>
    </submittedName>
</protein>
<reference evidence="1 2" key="1">
    <citation type="journal article" date="2019" name="Genome Biol. Evol.">
        <title>Insights into the evolution of the New World diploid cottons (Gossypium, subgenus Houzingenia) based on genome sequencing.</title>
        <authorList>
            <person name="Grover C.E."/>
            <person name="Arick M.A. 2nd"/>
            <person name="Thrash A."/>
            <person name="Conover J.L."/>
            <person name="Sanders W.S."/>
            <person name="Peterson D.G."/>
            <person name="Frelichowski J.E."/>
            <person name="Scheffler J.A."/>
            <person name="Scheffler B.E."/>
            <person name="Wendel J.F."/>
        </authorList>
    </citation>
    <scope>NUCLEOTIDE SEQUENCE [LARGE SCALE GENOMIC DNA]</scope>
    <source>
        <strain evidence="1">6</strain>
        <tissue evidence="1">Leaf</tissue>
    </source>
</reference>
<evidence type="ECO:0000313" key="2">
    <source>
        <dbReference type="Proteomes" id="UP000593575"/>
    </source>
</evidence>
<name>A0A7J9IVM7_9ROSI</name>
<organism evidence="1 2">
    <name type="scientific">Gossypium armourianum</name>
    <dbReference type="NCBI Taxonomy" id="34283"/>
    <lineage>
        <taxon>Eukaryota</taxon>
        <taxon>Viridiplantae</taxon>
        <taxon>Streptophyta</taxon>
        <taxon>Embryophyta</taxon>
        <taxon>Tracheophyta</taxon>
        <taxon>Spermatophyta</taxon>
        <taxon>Magnoliopsida</taxon>
        <taxon>eudicotyledons</taxon>
        <taxon>Gunneridae</taxon>
        <taxon>Pentapetalae</taxon>
        <taxon>rosids</taxon>
        <taxon>malvids</taxon>
        <taxon>Malvales</taxon>
        <taxon>Malvaceae</taxon>
        <taxon>Malvoideae</taxon>
        <taxon>Gossypium</taxon>
    </lineage>
</organism>
<gene>
    <name evidence="1" type="ORF">Goarm_011061</name>
</gene>
<dbReference type="AlphaFoldDB" id="A0A7J9IVM7"/>
<evidence type="ECO:0000313" key="1">
    <source>
        <dbReference type="EMBL" id="MBA0826180.1"/>
    </source>
</evidence>
<dbReference type="Proteomes" id="UP000593575">
    <property type="component" value="Unassembled WGS sequence"/>
</dbReference>
<proteinExistence type="predicted"/>